<dbReference type="AlphaFoldDB" id="A0AAV1DCG2"/>
<dbReference type="PANTHER" id="PTHR36006:SF2">
    <property type="entry name" value="OS06G0704200 PROTEIN"/>
    <property type="match status" value="1"/>
</dbReference>
<reference evidence="2" key="1">
    <citation type="submission" date="2023-03" db="EMBL/GenBank/DDBJ databases">
        <authorList>
            <person name="Julca I."/>
        </authorList>
    </citation>
    <scope>NUCLEOTIDE SEQUENCE</scope>
</reference>
<feature type="region of interest" description="Disordered" evidence="1">
    <location>
        <begin position="87"/>
        <end position="121"/>
    </location>
</feature>
<feature type="compositionally biased region" description="Low complexity" evidence="1">
    <location>
        <begin position="101"/>
        <end position="112"/>
    </location>
</feature>
<evidence type="ECO:0000313" key="2">
    <source>
        <dbReference type="EMBL" id="CAI9104901.1"/>
    </source>
</evidence>
<evidence type="ECO:0000313" key="3">
    <source>
        <dbReference type="Proteomes" id="UP001161247"/>
    </source>
</evidence>
<gene>
    <name evidence="2" type="ORF">OLC1_LOCUS13719</name>
</gene>
<sequence>MLLHPIITLNPPSGYGGFISFSLSSSPHVHTSKPRPPPSAAAATGVIISSKPLAPFKLATAAVAAAMIFSLVTAPFSAATAAAEAGGDNSETLSNIPQTLSSGEECSPSPGGDCKKSRRIQRPKSKKAENCTVKCLNTCIRGGYGSPGEGPLNIRRPLVVFKDTFRSRTYCLMECSEICNLIGDLDDGP</sequence>
<dbReference type="EMBL" id="OX459122">
    <property type="protein sequence ID" value="CAI9104901.1"/>
    <property type="molecule type" value="Genomic_DNA"/>
</dbReference>
<evidence type="ECO:0000256" key="1">
    <source>
        <dbReference type="SAM" id="MobiDB-lite"/>
    </source>
</evidence>
<proteinExistence type="predicted"/>
<accession>A0AAV1DCG2</accession>
<organism evidence="2 3">
    <name type="scientific">Oldenlandia corymbosa var. corymbosa</name>
    <dbReference type="NCBI Taxonomy" id="529605"/>
    <lineage>
        <taxon>Eukaryota</taxon>
        <taxon>Viridiplantae</taxon>
        <taxon>Streptophyta</taxon>
        <taxon>Embryophyta</taxon>
        <taxon>Tracheophyta</taxon>
        <taxon>Spermatophyta</taxon>
        <taxon>Magnoliopsida</taxon>
        <taxon>eudicotyledons</taxon>
        <taxon>Gunneridae</taxon>
        <taxon>Pentapetalae</taxon>
        <taxon>asterids</taxon>
        <taxon>lamiids</taxon>
        <taxon>Gentianales</taxon>
        <taxon>Rubiaceae</taxon>
        <taxon>Rubioideae</taxon>
        <taxon>Spermacoceae</taxon>
        <taxon>Hedyotis-Oldenlandia complex</taxon>
        <taxon>Oldenlandia</taxon>
    </lineage>
</organism>
<keyword evidence="3" id="KW-1185">Reference proteome</keyword>
<dbReference type="PANTHER" id="PTHR36006">
    <property type="entry name" value="BNAC02G25390D PROTEIN"/>
    <property type="match status" value="1"/>
</dbReference>
<dbReference type="Proteomes" id="UP001161247">
    <property type="component" value="Chromosome 5"/>
</dbReference>
<feature type="compositionally biased region" description="Polar residues" evidence="1">
    <location>
        <begin position="89"/>
        <end position="100"/>
    </location>
</feature>
<protein>
    <submittedName>
        <fullName evidence="2">OLC1v1003691C1</fullName>
    </submittedName>
</protein>
<name>A0AAV1DCG2_OLDCO</name>